<comment type="caution">
    <text evidence="1">The sequence shown here is derived from an EMBL/GenBank/DDBJ whole genome shotgun (WGS) entry which is preliminary data.</text>
</comment>
<reference evidence="1" key="2">
    <citation type="submission" date="2023-01" db="EMBL/GenBank/DDBJ databases">
        <authorList>
            <person name="Sun Q."/>
            <person name="Evtushenko L."/>
        </authorList>
    </citation>
    <scope>NUCLEOTIDE SEQUENCE</scope>
    <source>
        <strain evidence="1">VKM B-2748</strain>
    </source>
</reference>
<keyword evidence="2" id="KW-1185">Reference proteome</keyword>
<name>A0A9W6JKA0_9HYPH</name>
<dbReference type="Proteomes" id="UP001143309">
    <property type="component" value="Unassembled WGS sequence"/>
</dbReference>
<dbReference type="RefSeq" id="WP_271199682.1">
    <property type="nucleotide sequence ID" value="NZ_BSFL01000001.1"/>
</dbReference>
<dbReference type="EMBL" id="BSFL01000001">
    <property type="protein sequence ID" value="GLK79215.1"/>
    <property type="molecule type" value="Genomic_DNA"/>
</dbReference>
<organism evidence="1 2">
    <name type="scientific">Methylopila turkensis</name>
    <dbReference type="NCBI Taxonomy" id="1437816"/>
    <lineage>
        <taxon>Bacteria</taxon>
        <taxon>Pseudomonadati</taxon>
        <taxon>Pseudomonadota</taxon>
        <taxon>Alphaproteobacteria</taxon>
        <taxon>Hyphomicrobiales</taxon>
        <taxon>Methylopilaceae</taxon>
        <taxon>Methylopila</taxon>
    </lineage>
</organism>
<evidence type="ECO:0000313" key="1">
    <source>
        <dbReference type="EMBL" id="GLK79215.1"/>
    </source>
</evidence>
<sequence>MSAAFVIEVRGLQAGLVVRQESGGFRFFAAVAEAFSLEGQVFRSAAHAGRAVRSALDAPRAR</sequence>
<dbReference type="AlphaFoldDB" id="A0A9W6JKA0"/>
<reference evidence="1" key="1">
    <citation type="journal article" date="2014" name="Int. J. Syst. Evol. Microbiol.">
        <title>Complete genome sequence of Corynebacterium casei LMG S-19264T (=DSM 44701T), isolated from a smear-ripened cheese.</title>
        <authorList>
            <consortium name="US DOE Joint Genome Institute (JGI-PGF)"/>
            <person name="Walter F."/>
            <person name="Albersmeier A."/>
            <person name="Kalinowski J."/>
            <person name="Ruckert C."/>
        </authorList>
    </citation>
    <scope>NUCLEOTIDE SEQUENCE</scope>
    <source>
        <strain evidence="1">VKM B-2748</strain>
    </source>
</reference>
<gene>
    <name evidence="1" type="ORF">GCM10008174_09560</name>
</gene>
<accession>A0A9W6JKA0</accession>
<protein>
    <submittedName>
        <fullName evidence="1">Uncharacterized protein</fullName>
    </submittedName>
</protein>
<proteinExistence type="predicted"/>
<evidence type="ECO:0000313" key="2">
    <source>
        <dbReference type="Proteomes" id="UP001143309"/>
    </source>
</evidence>